<dbReference type="Pfam" id="PF14265">
    <property type="entry name" value="DUF4355"/>
    <property type="match status" value="1"/>
</dbReference>
<dbReference type="RefSeq" id="WP_107537413.1">
    <property type="nucleotide sequence ID" value="NZ_BMDF01000002.1"/>
</dbReference>
<gene>
    <name evidence="3" type="ORF">BU072_04885</name>
</gene>
<organism evidence="3 4">
    <name type="scientific">Mammaliicoccus vitulinus</name>
    <dbReference type="NCBI Taxonomy" id="71237"/>
    <lineage>
        <taxon>Bacteria</taxon>
        <taxon>Bacillati</taxon>
        <taxon>Bacillota</taxon>
        <taxon>Bacilli</taxon>
        <taxon>Bacillales</taxon>
        <taxon>Staphylococcaceae</taxon>
        <taxon>Mammaliicoccus</taxon>
    </lineage>
</organism>
<feature type="region of interest" description="Disordered" evidence="2">
    <location>
        <begin position="1"/>
        <end position="47"/>
    </location>
</feature>
<comment type="caution">
    <text evidence="3">The sequence shown here is derived from an EMBL/GenBank/DDBJ whole genome shotgun (WGS) entry which is preliminary data.</text>
</comment>
<dbReference type="AlphaFoldDB" id="A0A2T4PUY7"/>
<sequence>MEKNKLKLNLQFFSNQEGTNENTNDNNDSKDEQDKQEEVTFTPKQQKKVDEIIERRLAKEKKNTDKKVQDAVEEAKKLAKMNKDQKTECENEKL</sequence>
<evidence type="ECO:0000313" key="4">
    <source>
        <dbReference type="Proteomes" id="UP000241209"/>
    </source>
</evidence>
<dbReference type="GeneID" id="64116058"/>
<proteinExistence type="predicted"/>
<evidence type="ECO:0000256" key="1">
    <source>
        <dbReference type="SAM" id="Coils"/>
    </source>
</evidence>
<dbReference type="InterPro" id="IPR025580">
    <property type="entry name" value="Gp46"/>
</dbReference>
<reference evidence="3 4" key="1">
    <citation type="journal article" date="2016" name="Front. Microbiol.">
        <title>Comprehensive Phylogenetic Analysis of Bovine Non-aureus Staphylococci Species Based on Whole-Genome Sequencing.</title>
        <authorList>
            <person name="Naushad S."/>
            <person name="Barkema H.W."/>
            <person name="Luby C."/>
            <person name="Condas L.A."/>
            <person name="Nobrega D.B."/>
            <person name="Carson D.A."/>
            <person name="De Buck J."/>
        </authorList>
    </citation>
    <scope>NUCLEOTIDE SEQUENCE [LARGE SCALE GENOMIC DNA]</scope>
    <source>
        <strain evidence="3 4">SNUC 2204</strain>
    </source>
</reference>
<dbReference type="Proteomes" id="UP000241209">
    <property type="component" value="Unassembled WGS sequence"/>
</dbReference>
<dbReference type="OrthoDB" id="2418643at2"/>
<accession>A0A2T4PUY7</accession>
<dbReference type="EMBL" id="PZFK01000007">
    <property type="protein sequence ID" value="PTI30235.1"/>
    <property type="molecule type" value="Genomic_DNA"/>
</dbReference>
<evidence type="ECO:0000256" key="2">
    <source>
        <dbReference type="SAM" id="MobiDB-lite"/>
    </source>
</evidence>
<name>A0A2T4PUY7_9STAP</name>
<evidence type="ECO:0000313" key="3">
    <source>
        <dbReference type="EMBL" id="PTI30235.1"/>
    </source>
</evidence>
<protein>
    <submittedName>
        <fullName evidence="3">DUF4355 domain-containing protein</fullName>
    </submittedName>
</protein>
<feature type="compositionally biased region" description="Basic and acidic residues" evidence="2">
    <location>
        <begin position="27"/>
        <end position="38"/>
    </location>
</feature>
<feature type="coiled-coil region" evidence="1">
    <location>
        <begin position="54"/>
        <end position="92"/>
    </location>
</feature>
<dbReference type="STRING" id="1167632.GCA_000286335_00696"/>
<keyword evidence="1" id="KW-0175">Coiled coil</keyword>
<feature type="compositionally biased region" description="Low complexity" evidence="2">
    <location>
        <begin position="15"/>
        <end position="26"/>
    </location>
</feature>